<dbReference type="InterPro" id="IPR050238">
    <property type="entry name" value="DNA_Rep/Repair_Clamp_Loader"/>
</dbReference>
<accession>A0A1B9F6R7</accession>
<sequence length="333" mass="37770">MGKMKDLVEVFSRILESERTSHAYILEGSSPAQRIQEAERLSMLLLCMARHTDTSAPCGECISCKKVLARVHPDLILIEPVKDLIRIDQIKDLVSGLKYPPLEGQVRCIIIQEAQKMNSDAANTLLKTLEEPPSNNIFFLTVGSIDQLLPTIVSRCQRLSVGVERISPYAVEAPTELSRFELYVNEVTVNGIEDNESSKIIEKRNRIFEILSLYYERGKEAAAISNAFQLSKDSAQERQDFFELLLCLKVLARDLLLIKTVGNDAELDNLLINNEYKDFLIELSGKFHESDLCQYSFQLSELENMARRGINLEYAGNFAILFWFGEHGKDRTS</sequence>
<evidence type="ECO:0000313" key="1">
    <source>
        <dbReference type="EMBL" id="OCC15573.1"/>
    </source>
</evidence>
<proteinExistence type="predicted"/>
<evidence type="ECO:0000313" key="2">
    <source>
        <dbReference type="Proteomes" id="UP000093080"/>
    </source>
</evidence>
<dbReference type="InterPro" id="IPR027417">
    <property type="entry name" value="P-loop_NTPase"/>
</dbReference>
<gene>
    <name evidence="1" type="ORF">DBT_0924</name>
</gene>
<organism evidence="1 2">
    <name type="scientific">Dissulfuribacter thermophilus</name>
    <dbReference type="NCBI Taxonomy" id="1156395"/>
    <lineage>
        <taxon>Bacteria</taxon>
        <taxon>Pseudomonadati</taxon>
        <taxon>Thermodesulfobacteriota</taxon>
        <taxon>Dissulfuribacteria</taxon>
        <taxon>Dissulfuribacterales</taxon>
        <taxon>Dissulfuribacteraceae</taxon>
        <taxon>Dissulfuribacter</taxon>
    </lineage>
</organism>
<dbReference type="STRING" id="1156395.DBT_0924"/>
<dbReference type="EMBL" id="MAGO01000004">
    <property type="protein sequence ID" value="OCC15573.1"/>
    <property type="molecule type" value="Genomic_DNA"/>
</dbReference>
<dbReference type="SUPFAM" id="SSF52540">
    <property type="entry name" value="P-loop containing nucleoside triphosphate hydrolases"/>
    <property type="match status" value="1"/>
</dbReference>
<dbReference type="AlphaFoldDB" id="A0A1B9F6R7"/>
<dbReference type="Proteomes" id="UP000093080">
    <property type="component" value="Unassembled WGS sequence"/>
</dbReference>
<dbReference type="Pfam" id="PF13177">
    <property type="entry name" value="DNA_pol3_delta2"/>
    <property type="match status" value="1"/>
</dbReference>
<keyword evidence="2" id="KW-1185">Reference proteome</keyword>
<comment type="caution">
    <text evidence="1">The sequence shown here is derived from an EMBL/GenBank/DDBJ whole genome shotgun (WGS) entry which is preliminary data.</text>
</comment>
<dbReference type="PANTHER" id="PTHR11669">
    <property type="entry name" value="REPLICATION FACTOR C / DNA POLYMERASE III GAMMA-TAU SUBUNIT"/>
    <property type="match status" value="1"/>
</dbReference>
<dbReference type="GO" id="GO:0006261">
    <property type="term" value="P:DNA-templated DNA replication"/>
    <property type="evidence" value="ECO:0007669"/>
    <property type="project" value="TreeGrafter"/>
</dbReference>
<reference evidence="1 2" key="1">
    <citation type="submission" date="2016-06" db="EMBL/GenBank/DDBJ databases">
        <title>Respiratory ammonification of nitrate coupled to the oxidation of elemental sulfur in deep-sea autotrophic thermophilic bacteria.</title>
        <authorList>
            <person name="Slobodkina G.B."/>
            <person name="Mardanov A.V."/>
            <person name="Ravin N.V."/>
            <person name="Frolova A.A."/>
            <person name="Viryasiv M.B."/>
            <person name="Chernyh N.A."/>
            <person name="Bonch-Osmolovskaya E.A."/>
            <person name="Slobodkin A.I."/>
        </authorList>
    </citation>
    <scope>NUCLEOTIDE SEQUENCE [LARGE SCALE GENOMIC DNA]</scope>
    <source>
        <strain evidence="1 2">S69</strain>
    </source>
</reference>
<dbReference type="PANTHER" id="PTHR11669:SF8">
    <property type="entry name" value="DNA POLYMERASE III SUBUNIT DELTA"/>
    <property type="match status" value="1"/>
</dbReference>
<dbReference type="Gene3D" id="3.40.50.300">
    <property type="entry name" value="P-loop containing nucleotide triphosphate hydrolases"/>
    <property type="match status" value="1"/>
</dbReference>
<protein>
    <submittedName>
        <fullName evidence="1">DNA polymerase III delta prime subunit</fullName>
    </submittedName>
</protein>
<name>A0A1B9F6R7_9BACT</name>